<proteinExistence type="predicted"/>
<evidence type="ECO:0000313" key="2">
    <source>
        <dbReference type="EMBL" id="RCU43448.1"/>
    </source>
</evidence>
<dbReference type="OrthoDB" id="1273588at2"/>
<gene>
    <name evidence="2" type="ORF">DQ356_04590</name>
</gene>
<reference evidence="2 3" key="1">
    <citation type="submission" date="2018-07" db="EMBL/GenBank/DDBJ databases">
        <title>Chryseobacterium lacus sp. nov., isolated from lake water.</title>
        <authorList>
            <person name="Li C.-M."/>
        </authorList>
    </citation>
    <scope>NUCLEOTIDE SEQUENCE [LARGE SCALE GENOMIC DNA]</scope>
    <source>
        <strain evidence="2 3">YLOS41</strain>
    </source>
</reference>
<dbReference type="AlphaFoldDB" id="A0A368MZ15"/>
<keyword evidence="1" id="KW-0812">Transmembrane</keyword>
<accession>A0A368MZ15</accession>
<name>A0A368MZ15_9FLAO</name>
<comment type="caution">
    <text evidence="2">The sequence shown here is derived from an EMBL/GenBank/DDBJ whole genome shotgun (WGS) entry which is preliminary data.</text>
</comment>
<keyword evidence="1" id="KW-1133">Transmembrane helix</keyword>
<evidence type="ECO:0000256" key="1">
    <source>
        <dbReference type="SAM" id="Phobius"/>
    </source>
</evidence>
<dbReference type="EMBL" id="QPIE01000003">
    <property type="protein sequence ID" value="RCU43448.1"/>
    <property type="molecule type" value="Genomic_DNA"/>
</dbReference>
<keyword evidence="3" id="KW-1185">Reference proteome</keyword>
<evidence type="ECO:0000313" key="3">
    <source>
        <dbReference type="Proteomes" id="UP000252172"/>
    </source>
</evidence>
<dbReference type="RefSeq" id="WP_114303301.1">
    <property type="nucleotide sequence ID" value="NZ_QPIE01000003.1"/>
</dbReference>
<protein>
    <submittedName>
        <fullName evidence="2">Uncharacterized protein</fullName>
    </submittedName>
</protein>
<dbReference type="Proteomes" id="UP000252172">
    <property type="component" value="Unassembled WGS sequence"/>
</dbReference>
<keyword evidence="1" id="KW-0472">Membrane</keyword>
<feature type="transmembrane region" description="Helical" evidence="1">
    <location>
        <begin position="52"/>
        <end position="70"/>
    </location>
</feature>
<organism evidence="2 3">
    <name type="scientific">Chryseobacterium lacus</name>
    <dbReference type="NCBI Taxonomy" id="2058346"/>
    <lineage>
        <taxon>Bacteria</taxon>
        <taxon>Pseudomonadati</taxon>
        <taxon>Bacteroidota</taxon>
        <taxon>Flavobacteriia</taxon>
        <taxon>Flavobacteriales</taxon>
        <taxon>Weeksellaceae</taxon>
        <taxon>Chryseobacterium group</taxon>
        <taxon>Chryseobacterium</taxon>
    </lineage>
</organism>
<sequence>MKHLDIEQLERKNIYKTPDHFFEKIQENVMKDFSENQNQQQPQIGRKTNGNWWYAAASLVLLAGAAWLFSSIPSEEANNIVRNNDIRETINPPTQIQNMPKPETENYIALANDLTIAAEVHQKEKQPATKIKEIPDQRAEITFTGAQQIEQILDVLTAEEIASLAQNTEQDIYLDLYN</sequence>